<name>A0A6J5LCQ3_9CAUD</name>
<gene>
    <name evidence="1" type="ORF">UFOVP259_4</name>
</gene>
<protein>
    <submittedName>
        <fullName evidence="1">Uncharacterized protein</fullName>
    </submittedName>
</protein>
<accession>A0A6J5LCQ3</accession>
<evidence type="ECO:0000313" key="1">
    <source>
        <dbReference type="EMBL" id="CAB4132254.1"/>
    </source>
</evidence>
<organism evidence="1">
    <name type="scientific">uncultured Caudovirales phage</name>
    <dbReference type="NCBI Taxonomy" id="2100421"/>
    <lineage>
        <taxon>Viruses</taxon>
        <taxon>Duplodnaviria</taxon>
        <taxon>Heunggongvirae</taxon>
        <taxon>Uroviricota</taxon>
        <taxon>Caudoviricetes</taxon>
        <taxon>Peduoviridae</taxon>
        <taxon>Maltschvirus</taxon>
        <taxon>Maltschvirus maltsch</taxon>
    </lineage>
</organism>
<reference evidence="1" key="1">
    <citation type="submission" date="2020-04" db="EMBL/GenBank/DDBJ databases">
        <authorList>
            <person name="Chiriac C."/>
            <person name="Salcher M."/>
            <person name="Ghai R."/>
            <person name="Kavagutti S V."/>
        </authorList>
    </citation>
    <scope>NUCLEOTIDE SEQUENCE</scope>
</reference>
<sequence length="46" mass="5010">MPGAKKYAWDRAKKLDADPSGLWVGISDDLTKAMNEKSGKDGQKSN</sequence>
<proteinExistence type="predicted"/>
<dbReference type="EMBL" id="LR796261">
    <property type="protein sequence ID" value="CAB4132254.1"/>
    <property type="molecule type" value="Genomic_DNA"/>
</dbReference>